<dbReference type="PANTHER" id="PTHR13473:SF0">
    <property type="entry name" value="LARGE RIBOSOMAL SUBUNIT PROTEIN ML48"/>
    <property type="match status" value="1"/>
</dbReference>
<dbReference type="PANTHER" id="PTHR13473">
    <property type="entry name" value="MITOCHONDRIAL RIBOSOMAL PROTEIN L48"/>
    <property type="match status" value="1"/>
</dbReference>
<dbReference type="Pfam" id="PF00338">
    <property type="entry name" value="Ribosomal_S10"/>
    <property type="match status" value="1"/>
</dbReference>
<gene>
    <name evidence="4" type="ORF">QYM36_004573</name>
</gene>
<dbReference type="Gene3D" id="3.30.70.600">
    <property type="entry name" value="Ribosomal protein S10 domain"/>
    <property type="match status" value="1"/>
</dbReference>
<proteinExistence type="predicted"/>
<dbReference type="InterPro" id="IPR027487">
    <property type="entry name" value="Ribosomal_mL48"/>
</dbReference>
<comment type="caution">
    <text evidence="4">The sequence shown here is derived from an EMBL/GenBank/DDBJ whole genome shotgun (WGS) entry which is preliminary data.</text>
</comment>
<evidence type="ECO:0000313" key="5">
    <source>
        <dbReference type="Proteomes" id="UP001187531"/>
    </source>
</evidence>
<dbReference type="EMBL" id="JAVRJZ010000007">
    <property type="protein sequence ID" value="KAK2720726.1"/>
    <property type="molecule type" value="Genomic_DNA"/>
</dbReference>
<reference evidence="4" key="1">
    <citation type="submission" date="2023-07" db="EMBL/GenBank/DDBJ databases">
        <title>Chromosome-level genome assembly of Artemia franciscana.</title>
        <authorList>
            <person name="Jo E."/>
        </authorList>
    </citation>
    <scope>NUCLEOTIDE SEQUENCE</scope>
    <source>
        <tissue evidence="4">Whole body</tissue>
    </source>
</reference>
<evidence type="ECO:0000259" key="3">
    <source>
        <dbReference type="SMART" id="SM01403"/>
    </source>
</evidence>
<dbReference type="EMBL" id="JAVRJZ010000007">
    <property type="protein sequence ID" value="KAK2720727.1"/>
    <property type="molecule type" value="Genomic_DNA"/>
</dbReference>
<accession>A0AA88I5R3</accession>
<feature type="domain" description="Small ribosomal subunit protein uS10" evidence="3">
    <location>
        <begin position="44"/>
        <end position="139"/>
    </location>
</feature>
<keyword evidence="1" id="KW-0689">Ribosomal protein</keyword>
<dbReference type="Proteomes" id="UP001187531">
    <property type="component" value="Unassembled WGS sequence"/>
</dbReference>
<dbReference type="GO" id="GO:0005761">
    <property type="term" value="C:mitochondrial ribosome"/>
    <property type="evidence" value="ECO:0007669"/>
    <property type="project" value="InterPro"/>
</dbReference>
<dbReference type="InterPro" id="IPR036838">
    <property type="entry name" value="Ribosomal_uS10_dom_sf"/>
</dbReference>
<dbReference type="InterPro" id="IPR027486">
    <property type="entry name" value="Ribosomal_uS10_dom"/>
</dbReference>
<evidence type="ECO:0000256" key="2">
    <source>
        <dbReference type="ARBA" id="ARBA00023274"/>
    </source>
</evidence>
<keyword evidence="2" id="KW-0687">Ribonucleoprotein</keyword>
<dbReference type="AlphaFoldDB" id="A0AA88I5R3"/>
<dbReference type="EMBL" id="JAVRJZ010000007">
    <property type="protein sequence ID" value="KAK2720729.1"/>
    <property type="molecule type" value="Genomic_DNA"/>
</dbReference>
<protein>
    <recommendedName>
        <fullName evidence="3">Small ribosomal subunit protein uS10 domain-containing protein</fullName>
    </recommendedName>
</protein>
<name>A0AA88I5R3_ARTSF</name>
<evidence type="ECO:0000256" key="1">
    <source>
        <dbReference type="ARBA" id="ARBA00022980"/>
    </source>
</evidence>
<organism evidence="4 5">
    <name type="scientific">Artemia franciscana</name>
    <name type="common">Brine shrimp</name>
    <name type="synonym">Artemia sanfranciscana</name>
    <dbReference type="NCBI Taxonomy" id="6661"/>
    <lineage>
        <taxon>Eukaryota</taxon>
        <taxon>Metazoa</taxon>
        <taxon>Ecdysozoa</taxon>
        <taxon>Arthropoda</taxon>
        <taxon>Crustacea</taxon>
        <taxon>Branchiopoda</taxon>
        <taxon>Anostraca</taxon>
        <taxon>Artemiidae</taxon>
        <taxon>Artemia</taxon>
    </lineage>
</organism>
<dbReference type="SUPFAM" id="SSF54999">
    <property type="entry name" value="Ribosomal protein S10"/>
    <property type="match status" value="1"/>
</dbReference>
<keyword evidence="5" id="KW-1185">Reference proteome</keyword>
<dbReference type="GO" id="GO:1990904">
    <property type="term" value="C:ribonucleoprotein complex"/>
    <property type="evidence" value="ECO:0007669"/>
    <property type="project" value="UniProtKB-KW"/>
</dbReference>
<dbReference type="SMART" id="SM01403">
    <property type="entry name" value="Ribosomal_S10"/>
    <property type="match status" value="1"/>
</dbReference>
<evidence type="ECO:0000313" key="4">
    <source>
        <dbReference type="EMBL" id="KAK2720729.1"/>
    </source>
</evidence>
<sequence>MFKQMLSHFVKAQSRQFSPCLVKSQKPDYFNSIYPVESYTGILNIQLKSYDFTVLERFSSFVHRISENIGVDVLDVWATPSKAIDVVTFQKNSHIQQDKYHLKEYERNVQIDSIPASLLSVLMEVIHTSLPESVKLSIHSHEHQYDEIRFVPDLELKALRQELDEITSAKNK</sequence>